<dbReference type="Gene3D" id="3.30.1520.10">
    <property type="entry name" value="Phox-like domain"/>
    <property type="match status" value="1"/>
</dbReference>
<dbReference type="OrthoDB" id="185175at2759"/>
<dbReference type="eggNOG" id="KOG4269">
    <property type="taxonomic scope" value="Eukaryota"/>
</dbReference>
<dbReference type="PANTHER" id="PTHR23176">
    <property type="entry name" value="RHO/RAC/CDC GTPASE-ACTIVATING PROTEIN"/>
    <property type="match status" value="1"/>
</dbReference>
<dbReference type="GO" id="GO:0005737">
    <property type="term" value="C:cytoplasm"/>
    <property type="evidence" value="ECO:0007669"/>
    <property type="project" value="TreeGrafter"/>
</dbReference>
<protein>
    <recommendedName>
        <fullName evidence="7">RhoGAP-domain-containing protein</fullName>
    </recommendedName>
</protein>
<evidence type="ECO:0000313" key="5">
    <source>
        <dbReference type="EMBL" id="OAJ36068.1"/>
    </source>
</evidence>
<gene>
    <name evidence="5" type="ORF">BDEG_20281</name>
</gene>
<dbReference type="InterPro" id="IPR001849">
    <property type="entry name" value="PH_domain"/>
</dbReference>
<dbReference type="SMART" id="SM00324">
    <property type="entry name" value="RhoGAP"/>
    <property type="match status" value="1"/>
</dbReference>
<evidence type="ECO:0000256" key="2">
    <source>
        <dbReference type="SAM" id="MobiDB-lite"/>
    </source>
</evidence>
<dbReference type="SUPFAM" id="SSF48350">
    <property type="entry name" value="GTPase activation domain, GAP"/>
    <property type="match status" value="1"/>
</dbReference>
<feature type="compositionally biased region" description="Polar residues" evidence="2">
    <location>
        <begin position="372"/>
        <end position="401"/>
    </location>
</feature>
<feature type="compositionally biased region" description="Low complexity" evidence="2">
    <location>
        <begin position="1025"/>
        <end position="1039"/>
    </location>
</feature>
<dbReference type="Proteomes" id="UP000077115">
    <property type="component" value="Unassembled WGS sequence"/>
</dbReference>
<evidence type="ECO:0008006" key="7">
    <source>
        <dbReference type="Google" id="ProtNLM"/>
    </source>
</evidence>
<dbReference type="Gene3D" id="2.30.29.30">
    <property type="entry name" value="Pleckstrin-homology domain (PH domain)/Phosphotyrosine-binding domain (PTB)"/>
    <property type="match status" value="1"/>
</dbReference>
<dbReference type="Pfam" id="PF00169">
    <property type="entry name" value="PH"/>
    <property type="match status" value="1"/>
</dbReference>
<evidence type="ECO:0000259" key="3">
    <source>
        <dbReference type="PROSITE" id="PS50003"/>
    </source>
</evidence>
<feature type="compositionally biased region" description="Polar residues" evidence="2">
    <location>
        <begin position="283"/>
        <end position="300"/>
    </location>
</feature>
<feature type="domain" description="Rho-GAP" evidence="4">
    <location>
        <begin position="1113"/>
        <end position="1306"/>
    </location>
</feature>
<dbReference type="STRING" id="403673.A0A177W7J8"/>
<dbReference type="EMBL" id="DS022300">
    <property type="protein sequence ID" value="OAJ36068.1"/>
    <property type="molecule type" value="Genomic_DNA"/>
</dbReference>
<dbReference type="InterPro" id="IPR036871">
    <property type="entry name" value="PX_dom_sf"/>
</dbReference>
<dbReference type="PANTHER" id="PTHR23176:SF129">
    <property type="entry name" value="RHO GTPASE ACTIVATING PROTEIN AT 16F, ISOFORM E-RELATED"/>
    <property type="match status" value="1"/>
</dbReference>
<accession>A0A177W7J8</accession>
<dbReference type="GO" id="GO:0005096">
    <property type="term" value="F:GTPase activator activity"/>
    <property type="evidence" value="ECO:0007669"/>
    <property type="project" value="UniProtKB-KW"/>
</dbReference>
<feature type="region of interest" description="Disordered" evidence="2">
    <location>
        <begin position="1021"/>
        <end position="1045"/>
    </location>
</feature>
<feature type="compositionally biased region" description="Polar residues" evidence="2">
    <location>
        <begin position="954"/>
        <end position="973"/>
    </location>
</feature>
<feature type="compositionally biased region" description="Polar residues" evidence="2">
    <location>
        <begin position="1372"/>
        <end position="1390"/>
    </location>
</feature>
<feature type="region of interest" description="Disordered" evidence="2">
    <location>
        <begin position="371"/>
        <end position="403"/>
    </location>
</feature>
<dbReference type="InterPro" id="IPR008936">
    <property type="entry name" value="Rho_GTPase_activation_prot"/>
</dbReference>
<name>A0A177W7J8_BATDL</name>
<organism evidence="5 6">
    <name type="scientific">Batrachochytrium dendrobatidis (strain JEL423)</name>
    <dbReference type="NCBI Taxonomy" id="403673"/>
    <lineage>
        <taxon>Eukaryota</taxon>
        <taxon>Fungi</taxon>
        <taxon>Fungi incertae sedis</taxon>
        <taxon>Chytridiomycota</taxon>
        <taxon>Chytridiomycota incertae sedis</taxon>
        <taxon>Chytridiomycetes</taxon>
        <taxon>Rhizophydiales</taxon>
        <taxon>Rhizophydiales incertae sedis</taxon>
        <taxon>Batrachochytrium</taxon>
    </lineage>
</organism>
<evidence type="ECO:0000259" key="4">
    <source>
        <dbReference type="PROSITE" id="PS50238"/>
    </source>
</evidence>
<dbReference type="GO" id="GO:0035091">
    <property type="term" value="F:phosphatidylinositol binding"/>
    <property type="evidence" value="ECO:0007669"/>
    <property type="project" value="InterPro"/>
</dbReference>
<feature type="region of interest" description="Disordered" evidence="2">
    <location>
        <begin position="266"/>
        <end position="300"/>
    </location>
</feature>
<feature type="region of interest" description="Disordered" evidence="2">
    <location>
        <begin position="950"/>
        <end position="994"/>
    </location>
</feature>
<dbReference type="InterPro" id="IPR050729">
    <property type="entry name" value="Rho-GAP"/>
</dbReference>
<dbReference type="Gene3D" id="1.10.555.10">
    <property type="entry name" value="Rho GTPase activation protein"/>
    <property type="match status" value="1"/>
</dbReference>
<proteinExistence type="predicted"/>
<dbReference type="SMART" id="SM00233">
    <property type="entry name" value="PH"/>
    <property type="match status" value="1"/>
</dbReference>
<dbReference type="InterPro" id="IPR011993">
    <property type="entry name" value="PH-like_dom_sf"/>
</dbReference>
<sequence length="1639" mass="178946">MNQLGKVGDGGVSAETTATINAPDGFISVNSETSGKYTQHKADAHATTVNAPSFTKNDSAVLNQPHYKNSHQTSIPQMSGMQVPVSVLETVVAERDLLRVQNEQLWTIIERQRTIMTNLQAQLNATGSNTQLPDPSFATLTIPTSLAGVSSQPMDTVFATTINDGHSNAANMLDAVLLHKLPLTPFKDIPIADASESTAPLAISMSSVIPDETTKPQIPHATANLHSNDVLVPTTNPRHSLSNMAGSSDRAAPDFLAESDTVTRSEHELSVVQSKPNAVECGSRTSSLPRGAKSSTPSLSTTVSAAYFSKSGQPLSDEMNADYGSSTTSAISSANRPRSNTSPSIIGIPVQSTDFESEAVLSNRFISGMGSGNTSVQSSSERPSNKNLKATPRSASSSNIGSVDGGMAPVNTFSSNNQASNSTNAFGMSVGGAVQNPKSTSVPDLSSNSIGPSENSGQMPTRIYDPKEMGSIDFDDHHITTSDRRIDKFTSLSNITIQVVCSKIHVSVRGREVVTFIILVSDTLAGSQWYIGKLYADFITLETKLKNNQSRSMVMSIGKAPEKPVFSPLAPASKEDQRCMVIEMYLSHLKSLCSEHPDFVEFLCTNIVDSPIADKRLIQKYLKAGSLYKKGKSFGGWKSRFFLIDPSGVNLCYSESKDREQIGTINLRYCYVSRSVPNEMDRFGLVLGEYKKAMFSPDSAPPSIGPDGLPDAKLECKHLLFADSEYERDDWVLCLSGQILIMRPDDQLTARELRSMNVLLPFRDPLKNMIPNSAIPARQHSNNGLVGPSSSTYEATKLASLRVNPQNPQLLVDQSHLHQQFLQSNLPNNFDPSSGYAVNGMLADSFQSSTGIAKSQHAARQTSTPRNLESHQAYIPPHMGSGLSENVAGTHPNAPNNFISGTSALSLHNGVLTQPLPPTSDDFANSSEFKPHAPFIERLPVVNFPETVIPPRNDLNQKPNSSAQSELQASGTGAQLLHTPGPPLPAKSHDLKPYRSTPLGLGVNRRVSKMSPFMGVPNTGHLNKSPSPASPVASEPTTSLPRGANTFTDENQRIMQQPWPKTLVEDSPALLAQQQRGPVIKEKKKPANIFKDWVKKKSHGQEVGKTTRPVFGFSLQEAIAAYKIHEGLELPSIVFRCIEYLDARNAYEEEGLYRLSGSSTVIQNLKHRFDTEGDVNLLEEVETYSDVHAIAGVLKLFFRELTEPILTKELRNNFFQLIDCADRSTRVTELTRLISMLPIANYTLLKVVLGHLIRVVQRSEVNKMSVKNINIVFSPTLGIPANILILMMAEYQNIFSWSLNDPERGHNLPSSSTDSAPIQSNKPLPEQQSFSISEPKPIIEHSETASDYQKPRHSTHHRTDSRSEPLEPPVLNQVSTKESESNPLVSNRYSMASPFMHHSSRQPHPSSGTPTSQHQTGGIPRESTHALPILLPRRKASSAEAQEMLKHSTDSNMDVPYQGLYSKRQPNLSAPNIQQDASTSPFKPPLETLVPVTTPTRNQSLVGPLTNANVSLSPPIGMIYPKTTPAHPSVTEIQESSNAMGFVEPPWQNQPHLMPGESNTSNFKPASYFLENSRTSTTSFHSASDPMVALQLQLNGISDYTTQTPDSEKRETKYIDDMESLPPSELRQILEWAQPTHPK</sequence>
<dbReference type="PROSITE" id="PS50238">
    <property type="entry name" value="RHOGAP"/>
    <property type="match status" value="1"/>
</dbReference>
<dbReference type="VEuPathDB" id="FungiDB:BDEG_20281"/>
<feature type="compositionally biased region" description="Polar residues" evidence="2">
    <location>
        <begin position="323"/>
        <end position="346"/>
    </location>
</feature>
<keyword evidence="1" id="KW-0343">GTPase activation</keyword>
<feature type="compositionally biased region" description="Polar residues" evidence="2">
    <location>
        <begin position="436"/>
        <end position="459"/>
    </location>
</feature>
<feature type="compositionally biased region" description="Polar residues" evidence="2">
    <location>
        <begin position="1402"/>
        <end position="1416"/>
    </location>
</feature>
<dbReference type="SUPFAM" id="SSF64268">
    <property type="entry name" value="PX domain"/>
    <property type="match status" value="1"/>
</dbReference>
<feature type="region of interest" description="Disordered" evidence="2">
    <location>
        <begin position="312"/>
        <end position="346"/>
    </location>
</feature>
<feature type="region of interest" description="Disordered" evidence="2">
    <location>
        <begin position="426"/>
        <end position="471"/>
    </location>
</feature>
<reference evidence="5 6" key="2">
    <citation type="submission" date="2016-05" db="EMBL/GenBank/DDBJ databases">
        <title>Lineage-specific infection strategies underlie the spectrum of fungal disease in amphibians.</title>
        <authorList>
            <person name="Cuomo C.A."/>
            <person name="Farrer R.A."/>
            <person name="James T."/>
            <person name="Longcore J."/>
            <person name="Birren B."/>
        </authorList>
    </citation>
    <scope>NUCLEOTIDE SEQUENCE [LARGE SCALE GENOMIC DNA]</scope>
    <source>
        <strain evidence="5 6">JEL423</strain>
    </source>
</reference>
<feature type="compositionally biased region" description="Polar residues" evidence="2">
    <location>
        <begin position="1308"/>
        <end position="1332"/>
    </location>
</feature>
<dbReference type="GO" id="GO:0007165">
    <property type="term" value="P:signal transduction"/>
    <property type="evidence" value="ECO:0007669"/>
    <property type="project" value="InterPro"/>
</dbReference>
<dbReference type="SUPFAM" id="SSF50729">
    <property type="entry name" value="PH domain-like"/>
    <property type="match status" value="1"/>
</dbReference>
<evidence type="ECO:0000313" key="6">
    <source>
        <dbReference type="Proteomes" id="UP000077115"/>
    </source>
</evidence>
<feature type="domain" description="PH" evidence="3">
    <location>
        <begin position="620"/>
        <end position="740"/>
    </location>
</feature>
<dbReference type="InterPro" id="IPR000198">
    <property type="entry name" value="RhoGAP_dom"/>
</dbReference>
<dbReference type="Pfam" id="PF00620">
    <property type="entry name" value="RhoGAP"/>
    <property type="match status" value="1"/>
</dbReference>
<evidence type="ECO:0000256" key="1">
    <source>
        <dbReference type="ARBA" id="ARBA00022468"/>
    </source>
</evidence>
<dbReference type="PROSITE" id="PS50003">
    <property type="entry name" value="PH_DOMAIN"/>
    <property type="match status" value="1"/>
</dbReference>
<reference evidence="5 6" key="1">
    <citation type="submission" date="2006-10" db="EMBL/GenBank/DDBJ databases">
        <title>The Genome Sequence of Batrachochytrium dendrobatidis JEL423.</title>
        <authorList>
            <consortium name="The Broad Institute Genome Sequencing Platform"/>
            <person name="Birren B."/>
            <person name="Lander E."/>
            <person name="Galagan J."/>
            <person name="Cuomo C."/>
            <person name="Devon K."/>
            <person name="Jaffe D."/>
            <person name="Butler J."/>
            <person name="Alvarez P."/>
            <person name="Gnerre S."/>
            <person name="Grabherr M."/>
            <person name="Kleber M."/>
            <person name="Mauceli E."/>
            <person name="Brockman W."/>
            <person name="Young S."/>
            <person name="LaButti K."/>
            <person name="Sykes S."/>
            <person name="DeCaprio D."/>
            <person name="Crawford M."/>
            <person name="Koehrsen M."/>
            <person name="Engels R."/>
            <person name="Montgomery P."/>
            <person name="Pearson M."/>
            <person name="Howarth C."/>
            <person name="Larson L."/>
            <person name="White J."/>
            <person name="O'Leary S."/>
            <person name="Kodira C."/>
            <person name="Zeng Q."/>
            <person name="Yandava C."/>
            <person name="Alvarado L."/>
            <person name="Longcore J."/>
            <person name="James T."/>
        </authorList>
    </citation>
    <scope>NUCLEOTIDE SEQUENCE [LARGE SCALE GENOMIC DNA]</scope>
    <source>
        <strain evidence="5 6">JEL423</strain>
    </source>
</reference>
<feature type="region of interest" description="Disordered" evidence="2">
    <location>
        <begin position="1305"/>
        <end position="1420"/>
    </location>
</feature>
<feature type="region of interest" description="Disordered" evidence="2">
    <location>
        <begin position="1464"/>
        <end position="1485"/>
    </location>
</feature>
<feature type="compositionally biased region" description="Polar residues" evidence="2">
    <location>
        <begin position="1464"/>
        <end position="1481"/>
    </location>
</feature>